<dbReference type="GO" id="GO:0016491">
    <property type="term" value="F:oxidoreductase activity"/>
    <property type="evidence" value="ECO:0007669"/>
    <property type="project" value="UniProtKB-KW"/>
</dbReference>
<dbReference type="PANTHER" id="PTHR43401">
    <property type="entry name" value="L-THREONINE 3-DEHYDROGENASE"/>
    <property type="match status" value="1"/>
</dbReference>
<dbReference type="Pfam" id="PF00107">
    <property type="entry name" value="ADH_zinc_N"/>
    <property type="match status" value="1"/>
</dbReference>
<keyword evidence="2 4" id="KW-0862">Zinc</keyword>
<comment type="cofactor">
    <cofactor evidence="4">
        <name>Zn(2+)</name>
        <dbReference type="ChEBI" id="CHEBI:29105"/>
    </cofactor>
</comment>
<dbReference type="Pfam" id="PF08240">
    <property type="entry name" value="ADH_N"/>
    <property type="match status" value="1"/>
</dbReference>
<dbReference type="InterPro" id="IPR011032">
    <property type="entry name" value="GroES-like_sf"/>
</dbReference>
<dbReference type="STRING" id="81409.SAMN04515656_10168"/>
<evidence type="ECO:0000313" key="7">
    <source>
        <dbReference type="Proteomes" id="UP000199394"/>
    </source>
</evidence>
<reference evidence="6 7" key="1">
    <citation type="submission" date="2016-10" db="EMBL/GenBank/DDBJ databases">
        <authorList>
            <person name="de Groot N.N."/>
        </authorList>
    </citation>
    <scope>NUCLEOTIDE SEQUENCE [LARGE SCALE GENOMIC DNA]</scope>
    <source>
        <strain evidence="6 7">SR12</strain>
    </source>
</reference>
<name>A0A1H3WSW7_9FIRM</name>
<dbReference type="AlphaFoldDB" id="A0A1H3WSW7"/>
<dbReference type="Proteomes" id="UP000199394">
    <property type="component" value="Unassembled WGS sequence"/>
</dbReference>
<gene>
    <name evidence="6" type="ORF">SAMN04515656_10168</name>
</gene>
<dbReference type="SUPFAM" id="SSF51735">
    <property type="entry name" value="NAD(P)-binding Rossmann-fold domains"/>
    <property type="match status" value="1"/>
</dbReference>
<dbReference type="EMBL" id="FNRK01000001">
    <property type="protein sequence ID" value="SDZ90247.1"/>
    <property type="molecule type" value="Genomic_DNA"/>
</dbReference>
<keyword evidence="1 4" id="KW-0479">Metal-binding</keyword>
<evidence type="ECO:0000256" key="2">
    <source>
        <dbReference type="ARBA" id="ARBA00022833"/>
    </source>
</evidence>
<dbReference type="InterPro" id="IPR050129">
    <property type="entry name" value="Zn_alcohol_dh"/>
</dbReference>
<sequence>MKAAYFYGIGDIRVEEVPVPDIAPDELLIQIKASAICGTDLRIYKGGHFKIPEGSKRVLGHEVAGIVAKCGEAVSGYPLGMRVSLPPNVGCRTCPMCLKGLNNMCPDYEAFGISYDGGFQEYMRVPAEAIRQGNVIPIPDSMSFEEAAVTEPLSCTYHSYRTLQTKPGDTVLIIGAGPIGACHVMINKLAGATKIIVADISDERLSEIKNYGADLTINSGKHDLKDFVLKQTSGIGADIVITACSVPSLQTLALEVAAPLGRVNFFGGMPSGKEMVTLNTNLIHYKELTVLGTTGSSLDDFNESLSIAASGKINIGDLVTARFPIESANEAFAHAVSGKGMKTVFTF</sequence>
<dbReference type="InterPro" id="IPR013149">
    <property type="entry name" value="ADH-like_C"/>
</dbReference>
<keyword evidence="7" id="KW-1185">Reference proteome</keyword>
<evidence type="ECO:0000256" key="3">
    <source>
        <dbReference type="ARBA" id="ARBA00023002"/>
    </source>
</evidence>
<proteinExistence type="inferred from homology"/>
<dbReference type="PANTHER" id="PTHR43401:SF2">
    <property type="entry name" value="L-THREONINE 3-DEHYDROGENASE"/>
    <property type="match status" value="1"/>
</dbReference>
<comment type="similarity">
    <text evidence="4">Belongs to the zinc-containing alcohol dehydrogenase family.</text>
</comment>
<dbReference type="CDD" id="cd08235">
    <property type="entry name" value="iditol_2_DH_like"/>
    <property type="match status" value="1"/>
</dbReference>
<dbReference type="InterPro" id="IPR020843">
    <property type="entry name" value="ER"/>
</dbReference>
<accession>A0A1H3WSW7</accession>
<evidence type="ECO:0000256" key="1">
    <source>
        <dbReference type="ARBA" id="ARBA00022723"/>
    </source>
</evidence>
<dbReference type="SUPFAM" id="SSF50129">
    <property type="entry name" value="GroES-like"/>
    <property type="match status" value="1"/>
</dbReference>
<keyword evidence="3" id="KW-0560">Oxidoreductase</keyword>
<dbReference type="InterPro" id="IPR002328">
    <property type="entry name" value="ADH_Zn_CS"/>
</dbReference>
<dbReference type="SMART" id="SM00829">
    <property type="entry name" value="PKS_ER"/>
    <property type="match status" value="1"/>
</dbReference>
<feature type="domain" description="Enoyl reductase (ER)" evidence="5">
    <location>
        <begin position="8"/>
        <end position="345"/>
    </location>
</feature>
<evidence type="ECO:0000313" key="6">
    <source>
        <dbReference type="EMBL" id="SDZ90247.1"/>
    </source>
</evidence>
<dbReference type="InterPro" id="IPR013154">
    <property type="entry name" value="ADH-like_N"/>
</dbReference>
<dbReference type="RefSeq" id="WP_090304040.1">
    <property type="nucleotide sequence ID" value="NZ_FNRK01000001.1"/>
</dbReference>
<organism evidence="6 7">
    <name type="scientific">Eubacterium aggregans</name>
    <dbReference type="NCBI Taxonomy" id="81409"/>
    <lineage>
        <taxon>Bacteria</taxon>
        <taxon>Bacillati</taxon>
        <taxon>Bacillota</taxon>
        <taxon>Clostridia</taxon>
        <taxon>Eubacteriales</taxon>
        <taxon>Eubacteriaceae</taxon>
        <taxon>Eubacterium</taxon>
    </lineage>
</organism>
<evidence type="ECO:0000259" key="5">
    <source>
        <dbReference type="SMART" id="SM00829"/>
    </source>
</evidence>
<evidence type="ECO:0000256" key="4">
    <source>
        <dbReference type="RuleBase" id="RU361277"/>
    </source>
</evidence>
<dbReference type="GO" id="GO:0008270">
    <property type="term" value="F:zinc ion binding"/>
    <property type="evidence" value="ECO:0007669"/>
    <property type="project" value="InterPro"/>
</dbReference>
<dbReference type="InterPro" id="IPR036291">
    <property type="entry name" value="NAD(P)-bd_dom_sf"/>
</dbReference>
<dbReference type="PROSITE" id="PS00059">
    <property type="entry name" value="ADH_ZINC"/>
    <property type="match status" value="1"/>
</dbReference>
<dbReference type="Gene3D" id="3.90.180.10">
    <property type="entry name" value="Medium-chain alcohol dehydrogenases, catalytic domain"/>
    <property type="match status" value="1"/>
</dbReference>
<dbReference type="Gene3D" id="3.40.50.720">
    <property type="entry name" value="NAD(P)-binding Rossmann-like Domain"/>
    <property type="match status" value="1"/>
</dbReference>
<protein>
    <submittedName>
        <fullName evidence="6">Threonine dehydrogenase</fullName>
    </submittedName>
</protein>
<dbReference type="OrthoDB" id="1777308at2"/>